<evidence type="ECO:0000256" key="2">
    <source>
        <dbReference type="ARBA" id="ARBA00004141"/>
    </source>
</evidence>
<feature type="transmembrane region" description="Helical" evidence="13">
    <location>
        <begin position="465"/>
        <end position="483"/>
    </location>
</feature>
<protein>
    <recommendedName>
        <fullName evidence="14">FAD-binding FR-type domain-containing protein</fullName>
    </recommendedName>
</protein>
<dbReference type="Pfam" id="PF01794">
    <property type="entry name" value="Ferric_reduct"/>
    <property type="match status" value="1"/>
</dbReference>
<evidence type="ECO:0000256" key="8">
    <source>
        <dbReference type="ARBA" id="ARBA00022989"/>
    </source>
</evidence>
<gene>
    <name evidence="15" type="ORF">RNA01_01330</name>
</gene>
<sequence>MMEKVPRPRPWALSSGSLAILYITLTAAPVLLASLSGGAHAPTVFPLLARAAGVAALSMFLMQFGTSGRFETISGRIGLDRSMGFHRIAASAALVMLTFHVALFLFRGRTFSLSDIWNRLLLYLTMPSLLTGVIAAALAVILVLSGKYMRGRGLPYPLWRLSHGITAVALAGLGLHHAFTNARFMADGYGSAAVIALAALAFGSLAFIYLLRPRQVFRPGFKVASARALSPTVSELVLETDKPDAFDFNAGQFAWLTIGHRHTVTDNPFSIASAPSDLPRLRFLIRKAGDMTRAIEQLKPGTPVGVDGPHGSFTLTDAGSGPLLLIAGGIGIAPILSLLRELAATNDTRPIRLLAGARSPEDHIVRAEIATLMVGRDFRSITLADQNADGMDCESGGCDASHITRLLEGLNPGETTAFVCGPPAMMQTAVALITAAGVPLDRIVMERFDFDAGNDALCRSIRYRFIAVLAAVFAAVTVATLAASA</sequence>
<evidence type="ECO:0000256" key="13">
    <source>
        <dbReference type="SAM" id="Phobius"/>
    </source>
</evidence>
<organism evidence="15 16">
    <name type="scientific">Ciceribacter naphthalenivorans</name>
    <dbReference type="NCBI Taxonomy" id="1118451"/>
    <lineage>
        <taxon>Bacteria</taxon>
        <taxon>Pseudomonadati</taxon>
        <taxon>Pseudomonadota</taxon>
        <taxon>Alphaproteobacteria</taxon>
        <taxon>Hyphomicrobiales</taxon>
        <taxon>Rhizobiaceae</taxon>
        <taxon>Ciceribacter</taxon>
    </lineage>
</organism>
<feature type="transmembrane region" description="Helical" evidence="13">
    <location>
        <begin position="44"/>
        <end position="64"/>
    </location>
</feature>
<dbReference type="InterPro" id="IPR039261">
    <property type="entry name" value="FNR_nucleotide-bd"/>
</dbReference>
<keyword evidence="8 13" id="KW-1133">Transmembrane helix</keyword>
<dbReference type="PANTHER" id="PTHR47354">
    <property type="entry name" value="NADH OXIDOREDUCTASE HCR"/>
    <property type="match status" value="1"/>
</dbReference>
<evidence type="ECO:0000256" key="5">
    <source>
        <dbReference type="ARBA" id="ARBA00022714"/>
    </source>
</evidence>
<evidence type="ECO:0000256" key="1">
    <source>
        <dbReference type="ARBA" id="ARBA00001974"/>
    </source>
</evidence>
<dbReference type="GO" id="GO:0016491">
    <property type="term" value="F:oxidoreductase activity"/>
    <property type="evidence" value="ECO:0007669"/>
    <property type="project" value="UniProtKB-KW"/>
</dbReference>
<keyword evidence="4 13" id="KW-0812">Transmembrane</keyword>
<feature type="transmembrane region" description="Helical" evidence="13">
    <location>
        <begin position="12"/>
        <end position="32"/>
    </location>
</feature>
<dbReference type="GO" id="GO:0046872">
    <property type="term" value="F:metal ion binding"/>
    <property type="evidence" value="ECO:0007669"/>
    <property type="project" value="UniProtKB-KW"/>
</dbReference>
<keyword evidence="6" id="KW-0479">Metal-binding</keyword>
<keyword evidence="9" id="KW-0560">Oxidoreductase</keyword>
<keyword evidence="5" id="KW-0001">2Fe-2S</keyword>
<feature type="domain" description="FAD-binding FR-type" evidence="14">
    <location>
        <begin position="216"/>
        <end position="316"/>
    </location>
</feature>
<keyword evidence="3" id="KW-0285">Flavoprotein</keyword>
<evidence type="ECO:0000256" key="3">
    <source>
        <dbReference type="ARBA" id="ARBA00022630"/>
    </source>
</evidence>
<evidence type="ECO:0000313" key="15">
    <source>
        <dbReference type="EMBL" id="GEO83201.1"/>
    </source>
</evidence>
<evidence type="ECO:0000256" key="7">
    <source>
        <dbReference type="ARBA" id="ARBA00022827"/>
    </source>
</evidence>
<dbReference type="AlphaFoldDB" id="A0A512HCL5"/>
<dbReference type="Pfam" id="PF00175">
    <property type="entry name" value="NAD_binding_1"/>
    <property type="match status" value="1"/>
</dbReference>
<feature type="transmembrane region" description="Helical" evidence="13">
    <location>
        <begin position="191"/>
        <end position="211"/>
    </location>
</feature>
<dbReference type="RefSeq" id="WP_170253313.1">
    <property type="nucleotide sequence ID" value="NZ_BJZP01000001.1"/>
</dbReference>
<comment type="caution">
    <text evidence="15">The sequence shown here is derived from an EMBL/GenBank/DDBJ whole genome shotgun (WGS) entry which is preliminary data.</text>
</comment>
<dbReference type="GO" id="GO:0016020">
    <property type="term" value="C:membrane"/>
    <property type="evidence" value="ECO:0007669"/>
    <property type="project" value="UniProtKB-SubCell"/>
</dbReference>
<evidence type="ECO:0000259" key="14">
    <source>
        <dbReference type="PROSITE" id="PS51384"/>
    </source>
</evidence>
<feature type="transmembrane region" description="Helical" evidence="13">
    <location>
        <begin position="126"/>
        <end position="146"/>
    </location>
</feature>
<dbReference type="PANTHER" id="PTHR47354:SF6">
    <property type="entry name" value="NADH OXIDOREDUCTASE HCR"/>
    <property type="match status" value="1"/>
</dbReference>
<name>A0A512HCL5_9HYPH</name>
<evidence type="ECO:0000256" key="10">
    <source>
        <dbReference type="ARBA" id="ARBA00023004"/>
    </source>
</evidence>
<feature type="transmembrane region" description="Helical" evidence="13">
    <location>
        <begin position="85"/>
        <end position="106"/>
    </location>
</feature>
<reference evidence="15 16" key="1">
    <citation type="submission" date="2019-07" db="EMBL/GenBank/DDBJ databases">
        <title>Whole genome shotgun sequence of Rhizobium naphthalenivorans NBRC 107585.</title>
        <authorList>
            <person name="Hosoyama A."/>
            <person name="Uohara A."/>
            <person name="Ohji S."/>
            <person name="Ichikawa N."/>
        </authorList>
    </citation>
    <scope>NUCLEOTIDE SEQUENCE [LARGE SCALE GENOMIC DNA]</scope>
    <source>
        <strain evidence="15 16">NBRC 107585</strain>
    </source>
</reference>
<dbReference type="EMBL" id="BJZP01000001">
    <property type="protein sequence ID" value="GEO83201.1"/>
    <property type="molecule type" value="Genomic_DNA"/>
</dbReference>
<evidence type="ECO:0000256" key="12">
    <source>
        <dbReference type="ARBA" id="ARBA00023136"/>
    </source>
</evidence>
<keyword evidence="10" id="KW-0408">Iron</keyword>
<comment type="subcellular location">
    <subcellularLocation>
        <location evidence="2">Membrane</location>
        <topology evidence="2">Multi-pass membrane protein</topology>
    </subcellularLocation>
</comment>
<dbReference type="InterPro" id="IPR008333">
    <property type="entry name" value="Cbr1-like_FAD-bd_dom"/>
</dbReference>
<comment type="cofactor">
    <cofactor evidence="1">
        <name>FAD</name>
        <dbReference type="ChEBI" id="CHEBI:57692"/>
    </cofactor>
</comment>
<evidence type="ECO:0000256" key="9">
    <source>
        <dbReference type="ARBA" id="ARBA00023002"/>
    </source>
</evidence>
<evidence type="ECO:0000313" key="16">
    <source>
        <dbReference type="Proteomes" id="UP000321717"/>
    </source>
</evidence>
<dbReference type="PROSITE" id="PS51384">
    <property type="entry name" value="FAD_FR"/>
    <property type="match status" value="1"/>
</dbReference>
<dbReference type="SUPFAM" id="SSF63380">
    <property type="entry name" value="Riboflavin synthase domain-like"/>
    <property type="match status" value="1"/>
</dbReference>
<keyword evidence="11" id="KW-0411">Iron-sulfur</keyword>
<keyword evidence="7" id="KW-0274">FAD</keyword>
<keyword evidence="16" id="KW-1185">Reference proteome</keyword>
<dbReference type="InterPro" id="IPR017927">
    <property type="entry name" value="FAD-bd_FR_type"/>
</dbReference>
<dbReference type="InterPro" id="IPR013130">
    <property type="entry name" value="Fe3_Rdtase_TM_dom"/>
</dbReference>
<dbReference type="PRINTS" id="PR00410">
    <property type="entry name" value="PHEHYDRXLASE"/>
</dbReference>
<dbReference type="InterPro" id="IPR001433">
    <property type="entry name" value="OxRdtase_FAD/NAD-bd"/>
</dbReference>
<dbReference type="InterPro" id="IPR050415">
    <property type="entry name" value="MRET"/>
</dbReference>
<dbReference type="InterPro" id="IPR017938">
    <property type="entry name" value="Riboflavin_synthase-like_b-brl"/>
</dbReference>
<evidence type="ECO:0000256" key="4">
    <source>
        <dbReference type="ARBA" id="ARBA00022692"/>
    </source>
</evidence>
<dbReference type="Pfam" id="PF00970">
    <property type="entry name" value="FAD_binding_6"/>
    <property type="match status" value="1"/>
</dbReference>
<accession>A0A512HCL5</accession>
<evidence type="ECO:0000256" key="11">
    <source>
        <dbReference type="ARBA" id="ARBA00023014"/>
    </source>
</evidence>
<dbReference type="Gene3D" id="2.40.30.10">
    <property type="entry name" value="Translation factors"/>
    <property type="match status" value="1"/>
</dbReference>
<dbReference type="Proteomes" id="UP000321717">
    <property type="component" value="Unassembled WGS sequence"/>
</dbReference>
<dbReference type="CDD" id="cd06198">
    <property type="entry name" value="FNR_like_3"/>
    <property type="match status" value="1"/>
</dbReference>
<proteinExistence type="predicted"/>
<dbReference type="Gene3D" id="3.40.50.80">
    <property type="entry name" value="Nucleotide-binding domain of ferredoxin-NADP reductase (FNR) module"/>
    <property type="match status" value="1"/>
</dbReference>
<dbReference type="GO" id="GO:0051537">
    <property type="term" value="F:2 iron, 2 sulfur cluster binding"/>
    <property type="evidence" value="ECO:0007669"/>
    <property type="project" value="UniProtKB-KW"/>
</dbReference>
<feature type="transmembrane region" description="Helical" evidence="13">
    <location>
        <begin position="158"/>
        <end position="179"/>
    </location>
</feature>
<keyword evidence="12 13" id="KW-0472">Membrane</keyword>
<evidence type="ECO:0000256" key="6">
    <source>
        <dbReference type="ARBA" id="ARBA00022723"/>
    </source>
</evidence>
<dbReference type="SUPFAM" id="SSF52343">
    <property type="entry name" value="Ferredoxin reductase-like, C-terminal NADP-linked domain"/>
    <property type="match status" value="1"/>
</dbReference>